<accession>A0A7X6MGS7</accession>
<gene>
    <name evidence="2" type="ORF">HGB44_24250</name>
</gene>
<dbReference type="AlphaFoldDB" id="A0A7X6MGS7"/>
<dbReference type="Proteomes" id="UP000553209">
    <property type="component" value="Unassembled WGS sequence"/>
</dbReference>
<dbReference type="SUPFAM" id="SSF55821">
    <property type="entry name" value="YrdC/RibB"/>
    <property type="match status" value="1"/>
</dbReference>
<dbReference type="RefSeq" id="WP_061081410.1">
    <property type="nucleotide sequence ID" value="NZ_JAAXPG010000027.1"/>
</dbReference>
<organism evidence="2 3">
    <name type="scientific">Nocardiopsis alborubida</name>
    <dbReference type="NCBI Taxonomy" id="146802"/>
    <lineage>
        <taxon>Bacteria</taxon>
        <taxon>Bacillati</taxon>
        <taxon>Actinomycetota</taxon>
        <taxon>Actinomycetes</taxon>
        <taxon>Streptosporangiales</taxon>
        <taxon>Nocardiopsidaceae</taxon>
        <taxon>Nocardiopsis</taxon>
    </lineage>
</organism>
<dbReference type="EMBL" id="JAAXPG010000027">
    <property type="protein sequence ID" value="NKZ00755.1"/>
    <property type="molecule type" value="Genomic_DNA"/>
</dbReference>
<sequence length="253" mass="26902">MNPDDGSRSRAPVTLAEARRALGRGTAVVLPNPAPLTHVITAATAPAVNRAKGRAVGQSVALWAHHPDTLRALDGVWALASEDRVLARRLLVEEHLTVLLPLHPQAERPAWLEPAAKDGWVLLFGTRWQPLRPLLDDHPVLYVSSANRTGRPPAATTGEALAMFPAAVPVLERPGPGWAADPAGETGRRATTTVRITGEGQLRLHRHGAQDRRHPCADAYLRHLRTRYTAAGGSATAGSDTGDADAATGAPRT</sequence>
<dbReference type="Gene3D" id="3.90.870.10">
    <property type="entry name" value="DHBP synthase"/>
    <property type="match status" value="1"/>
</dbReference>
<feature type="region of interest" description="Disordered" evidence="1">
    <location>
        <begin position="232"/>
        <end position="253"/>
    </location>
</feature>
<evidence type="ECO:0008006" key="4">
    <source>
        <dbReference type="Google" id="ProtNLM"/>
    </source>
</evidence>
<reference evidence="2 3" key="1">
    <citation type="submission" date="2020-04" db="EMBL/GenBank/DDBJ databases">
        <title>MicrobeNet Type strains.</title>
        <authorList>
            <person name="Nicholson A.C."/>
        </authorList>
    </citation>
    <scope>NUCLEOTIDE SEQUENCE [LARGE SCALE GENOMIC DNA]</scope>
    <source>
        <strain evidence="2 3">ATCC 23612</strain>
    </source>
</reference>
<comment type="caution">
    <text evidence="2">The sequence shown here is derived from an EMBL/GenBank/DDBJ whole genome shotgun (WGS) entry which is preliminary data.</text>
</comment>
<evidence type="ECO:0000313" key="2">
    <source>
        <dbReference type="EMBL" id="NKZ00755.1"/>
    </source>
</evidence>
<dbReference type="InterPro" id="IPR017945">
    <property type="entry name" value="DHBP_synth_RibB-like_a/b_dom"/>
</dbReference>
<keyword evidence="3" id="KW-1185">Reference proteome</keyword>
<protein>
    <recommendedName>
        <fullName evidence="4">YrdC-like domain-containing protein</fullName>
    </recommendedName>
</protein>
<proteinExistence type="predicted"/>
<evidence type="ECO:0000313" key="3">
    <source>
        <dbReference type="Proteomes" id="UP000553209"/>
    </source>
</evidence>
<evidence type="ECO:0000256" key="1">
    <source>
        <dbReference type="SAM" id="MobiDB-lite"/>
    </source>
</evidence>
<name>A0A7X6MGS7_9ACTN</name>